<dbReference type="AlphaFoldDB" id="A0A5D2QDI4"/>
<keyword evidence="1" id="KW-0472">Membrane</keyword>
<dbReference type="InterPro" id="IPR029044">
    <property type="entry name" value="Nucleotide-diphossugar_trans"/>
</dbReference>
<keyword evidence="1" id="KW-0812">Transmembrane</keyword>
<dbReference type="Gene3D" id="3.90.550.10">
    <property type="entry name" value="Spore Coat Polysaccharide Biosynthesis Protein SpsA, Chain A"/>
    <property type="match status" value="2"/>
</dbReference>
<organism evidence="2 3">
    <name type="scientific">Gossypium tomentosum</name>
    <name type="common">Hawaiian cotton</name>
    <name type="synonym">Gossypium sandvicense</name>
    <dbReference type="NCBI Taxonomy" id="34277"/>
    <lineage>
        <taxon>Eukaryota</taxon>
        <taxon>Viridiplantae</taxon>
        <taxon>Streptophyta</taxon>
        <taxon>Embryophyta</taxon>
        <taxon>Tracheophyta</taxon>
        <taxon>Spermatophyta</taxon>
        <taxon>Magnoliopsida</taxon>
        <taxon>eudicotyledons</taxon>
        <taxon>Gunneridae</taxon>
        <taxon>Pentapetalae</taxon>
        <taxon>rosids</taxon>
        <taxon>malvids</taxon>
        <taxon>Malvales</taxon>
        <taxon>Malvaceae</taxon>
        <taxon>Malvoideae</taxon>
        <taxon>Gossypium</taxon>
    </lineage>
</organism>
<keyword evidence="3" id="KW-1185">Reference proteome</keyword>
<dbReference type="EMBL" id="CM017614">
    <property type="protein sequence ID" value="TYI26408.1"/>
    <property type="molecule type" value="Genomic_DNA"/>
</dbReference>
<proteinExistence type="predicted"/>
<dbReference type="SUPFAM" id="SSF53448">
    <property type="entry name" value="Nucleotide-diphospho-sugar transferases"/>
    <property type="match status" value="2"/>
</dbReference>
<evidence type="ECO:0008006" key="4">
    <source>
        <dbReference type="Google" id="ProtNLM"/>
    </source>
</evidence>
<dbReference type="Proteomes" id="UP000322667">
    <property type="component" value="Chromosome A05"/>
</dbReference>
<protein>
    <recommendedName>
        <fullName evidence="4">Glycosyltransferase 2-like domain-containing protein</fullName>
    </recommendedName>
</protein>
<dbReference type="PANTHER" id="PTHR33604:SF1">
    <property type="entry name" value="GLYCOSYLTRANSFERASE FAMILY PROTEIN 2"/>
    <property type="match status" value="1"/>
</dbReference>
<accession>A0A5D2QDI4</accession>
<evidence type="ECO:0000313" key="3">
    <source>
        <dbReference type="Proteomes" id="UP000322667"/>
    </source>
</evidence>
<dbReference type="CDD" id="cd00761">
    <property type="entry name" value="Glyco_tranf_GTA_type"/>
    <property type="match status" value="1"/>
</dbReference>
<reference evidence="2 3" key="1">
    <citation type="submission" date="2019-07" db="EMBL/GenBank/DDBJ databases">
        <title>WGS assembly of Gossypium tomentosum.</title>
        <authorList>
            <person name="Chen Z.J."/>
            <person name="Sreedasyam A."/>
            <person name="Ando A."/>
            <person name="Song Q."/>
            <person name="De L."/>
            <person name="Hulse-Kemp A."/>
            <person name="Ding M."/>
            <person name="Ye W."/>
            <person name="Kirkbride R."/>
            <person name="Jenkins J."/>
            <person name="Plott C."/>
            <person name="Lovell J."/>
            <person name="Lin Y.-M."/>
            <person name="Vaughn R."/>
            <person name="Liu B."/>
            <person name="Li W."/>
            <person name="Simpson S."/>
            <person name="Scheffler B."/>
            <person name="Saski C."/>
            <person name="Grover C."/>
            <person name="Hu G."/>
            <person name="Conover J."/>
            <person name="Carlson J."/>
            <person name="Shu S."/>
            <person name="Boston L."/>
            <person name="Williams M."/>
            <person name="Peterson D."/>
            <person name="Mcgee K."/>
            <person name="Jones D."/>
            <person name="Wendel J."/>
            <person name="Stelly D."/>
            <person name="Grimwood J."/>
            <person name="Schmutz J."/>
        </authorList>
    </citation>
    <scope>NUCLEOTIDE SEQUENCE [LARGE SCALE GENOMIC DNA]</scope>
    <source>
        <strain evidence="2">7179.01</strain>
    </source>
</reference>
<evidence type="ECO:0000313" key="2">
    <source>
        <dbReference type="EMBL" id="TYI26408.1"/>
    </source>
</evidence>
<evidence type="ECO:0000256" key="1">
    <source>
        <dbReference type="SAM" id="Phobius"/>
    </source>
</evidence>
<keyword evidence="1" id="KW-1133">Transmembrane helix</keyword>
<sequence length="933" mass="106277">MRFSRNPNNRSGDYLEGMLSDYVGGKAKVKATKTGCSWLVTALTCLQLAFAVYATILLYYMSPSVELRTKPEFTWATRIARNMKQFIIPPHVHGRYQEAASLITAEIFSPITPSQVCQHERIDFEQKKSSDVQMIKLKKELYDEILDFQSKIIGTETLSELMAMKSQWDMRGPNRPKVTVLLNHFKRKTLCSQLDSLLQQSLPFHQVWVLSFGSPNEHSLKRIVESYNDSRISFISSSYDFKYYGRFQMALQTEADLVYIVDDDMIPGKKMLQILSHVAGTEKYKNSVLGSIGRILPFRQKDFTFPSYRKFRSKEAGLYLPDPAYDITVQKIVRVDFLSSSWFLSAELVKALFIETPFTFMTGEDLHLSYQLQKYRNAGSFVLPVDPTDKETWGDSEHRLAYVSETTVIFKDIVQVRDDQWWRALSAGYVTQWAAMYPQKIDALFYGHSIDEVKALAPLLEKFRSSVGKKAYTVVSGGNFCPCEDAAAALNWAKSVCKERRFKIFDLQIGALSGASNSEVPVLQAVYSSLKGLIKIHNPSVIITVTDIDPIVKKALKMASETNANGTALVLLPRSSVSKVLWMADLRSTALQNWNRMRISVNIITQSRAPSLRRLLKSLSDAYYIGDEIPISFNMDSKVDEATIKVVDSFEWLHGPKTLRRRIIQGGLIRAVSESWYPTSDDDFGLLLEDDIEVSPHYYLWIKYALLAYHYDPQVSLPELSSISLYTPRLVEVVKERPSWNPTEFFNRLHPNTPYLHQLPCSWGAVFFPKHWREFYVYMNMRFTEDAKANPVQIPKSRTNGWQASWKKFLIDMMYLRGYVSLYPNFPNQASFSTNHMEPGAHISAKDNVVRHDKADFEVPLLTKDFRTLLPNGKLPPASKLPSLNLFNQPVSLIGLKAAGAKLGQDVLPCNNATEIVTVDHITGLPRQCSKFI</sequence>
<feature type="transmembrane region" description="Helical" evidence="1">
    <location>
        <begin position="36"/>
        <end position="61"/>
    </location>
</feature>
<gene>
    <name evidence="2" type="ORF">ES332_A05G112100v1</name>
</gene>
<dbReference type="PANTHER" id="PTHR33604">
    <property type="entry name" value="OSJNBA0004B13.7 PROTEIN"/>
    <property type="match status" value="1"/>
</dbReference>
<name>A0A5D2QDI4_GOSTO</name>